<dbReference type="Proteomes" id="UP000717634">
    <property type="component" value="Unassembled WGS sequence"/>
</dbReference>
<proteinExistence type="predicted"/>
<evidence type="ECO:0000256" key="1">
    <source>
        <dbReference type="SAM" id="MobiDB-lite"/>
    </source>
</evidence>
<name>A0ABX1HIH7_9BACT</name>
<keyword evidence="3" id="KW-1185">Reference proteome</keyword>
<organism evidence="2 3">
    <name type="scientific">Hymenobacter artigasi</name>
    <dbReference type="NCBI Taxonomy" id="2719616"/>
    <lineage>
        <taxon>Bacteria</taxon>
        <taxon>Pseudomonadati</taxon>
        <taxon>Bacteroidota</taxon>
        <taxon>Cytophagia</taxon>
        <taxon>Cytophagales</taxon>
        <taxon>Hymenobacteraceae</taxon>
        <taxon>Hymenobacter</taxon>
    </lineage>
</organism>
<reference evidence="2 3" key="1">
    <citation type="submission" date="2020-03" db="EMBL/GenBank/DDBJ databases">
        <title>Genomic Encyclopedia of Type Strains, Phase IV (KMG-V): Genome sequencing to study the core and pangenomes of soil and plant-associated prokaryotes.</title>
        <authorList>
            <person name="Whitman W."/>
        </authorList>
    </citation>
    <scope>NUCLEOTIDE SEQUENCE [LARGE SCALE GENOMIC DNA]</scope>
    <source>
        <strain evidence="2 3">1B</strain>
    </source>
</reference>
<protein>
    <recommendedName>
        <fullName evidence="4">Adhesin domain-containing protein</fullName>
    </recommendedName>
</protein>
<evidence type="ECO:0000313" key="2">
    <source>
        <dbReference type="EMBL" id="NKI90064.1"/>
    </source>
</evidence>
<feature type="region of interest" description="Disordered" evidence="1">
    <location>
        <begin position="1"/>
        <end position="20"/>
    </location>
</feature>
<evidence type="ECO:0000313" key="3">
    <source>
        <dbReference type="Proteomes" id="UP000717634"/>
    </source>
</evidence>
<gene>
    <name evidence="2" type="ORF">HBN54_002663</name>
</gene>
<dbReference type="RefSeq" id="WP_168673673.1">
    <property type="nucleotide sequence ID" value="NZ_JAAVTK010000007.1"/>
</dbReference>
<evidence type="ECO:0008006" key="4">
    <source>
        <dbReference type="Google" id="ProtNLM"/>
    </source>
</evidence>
<accession>A0ABX1HIH7</accession>
<comment type="caution">
    <text evidence="2">The sequence shown here is derived from an EMBL/GenBank/DDBJ whole genome shotgun (WGS) entry which is preliminary data.</text>
</comment>
<sequence>MAPLSAGEGPAPQGSREVTRQRIPTYLPNITFHANSSHTMRQFFFLLLLVCAAAACQSASAQKIIEKSANLTAGQRVFLNLKQASNIRIRPGAAGKMTMKATVSINSNRLNDALQIDLSPTGDELRLTADFDKEMLRQARPGDCPSRTGDRNMWYGQQVCDDISYEITLPADVALRVFTYSGNVDIAGINNAIEAKSLSGFVDVAWPAAKGAELSLKTITGEVYTDQDIAFSTAQRKNPIVGYQLHGTLSGSGPLVKLESVSNDVYFRKRK</sequence>
<dbReference type="EMBL" id="JAAVTK010000007">
    <property type="protein sequence ID" value="NKI90064.1"/>
    <property type="molecule type" value="Genomic_DNA"/>
</dbReference>